<feature type="transmembrane region" description="Helical" evidence="1">
    <location>
        <begin position="189"/>
        <end position="214"/>
    </location>
</feature>
<dbReference type="PANTHER" id="PTHR34300">
    <property type="entry name" value="QUEUOSINE PRECURSOR TRANSPORTER-RELATED"/>
    <property type="match status" value="1"/>
</dbReference>
<comment type="similarity">
    <text evidence="1">Belongs to the vitamin uptake transporter (VUT/ECF) (TC 2.A.88) family. Q precursor transporter subfamily.</text>
</comment>
<protein>
    <recommendedName>
        <fullName evidence="1">Probable queuosine precursor transporter</fullName>
        <shortName evidence="1">Q precursor transporter</shortName>
    </recommendedName>
</protein>
<dbReference type="GO" id="GO:0022857">
    <property type="term" value="F:transmembrane transporter activity"/>
    <property type="evidence" value="ECO:0007669"/>
    <property type="project" value="UniProtKB-UniRule"/>
</dbReference>
<keyword evidence="1" id="KW-1133">Transmembrane helix</keyword>
<dbReference type="EMBL" id="AUVB01000013">
    <property type="protein sequence ID" value="KGE05012.1"/>
    <property type="molecule type" value="Genomic_DNA"/>
</dbReference>
<dbReference type="HAMAP" id="MF_02088">
    <property type="entry name" value="Q_prec_transport"/>
    <property type="match status" value="1"/>
</dbReference>
<dbReference type="NCBIfam" id="TIGR00697">
    <property type="entry name" value="queuosine precursor transporter"/>
    <property type="match status" value="1"/>
</dbReference>
<dbReference type="STRING" id="1265313.HRUBRA_00485"/>
<reference evidence="2 3" key="1">
    <citation type="journal article" date="2014" name="Genome Announc.">
        <title>Genome Sequence of Gammaproteobacterial Pseudohaliea rubra Type Strain DSM 19751, Isolated from Coastal Seawater of the Mediterranean Sea.</title>
        <authorList>
            <person name="Spring S."/>
            <person name="Fiebig A."/>
            <person name="Riedel T."/>
            <person name="Goker M."/>
            <person name="Klenk H.P."/>
        </authorList>
    </citation>
    <scope>NUCLEOTIDE SEQUENCE [LARGE SCALE GENOMIC DNA]</scope>
    <source>
        <strain evidence="2 3">DSM 19751</strain>
    </source>
</reference>
<keyword evidence="3" id="KW-1185">Reference proteome</keyword>
<gene>
    <name evidence="2" type="ORF">HRUBRA_00485</name>
</gene>
<feature type="transmembrane region" description="Helical" evidence="1">
    <location>
        <begin position="124"/>
        <end position="143"/>
    </location>
</feature>
<keyword evidence="1" id="KW-0997">Cell inner membrane</keyword>
<dbReference type="HOGENOM" id="CLU_075503_2_1_6"/>
<accession>A0A095VU82</accession>
<evidence type="ECO:0000313" key="3">
    <source>
        <dbReference type="Proteomes" id="UP000029640"/>
    </source>
</evidence>
<keyword evidence="1" id="KW-1003">Cell membrane</keyword>
<dbReference type="PANTHER" id="PTHR34300:SF2">
    <property type="entry name" value="QUEUOSINE PRECURSOR TRANSPORTER-RELATED"/>
    <property type="match status" value="1"/>
</dbReference>
<dbReference type="GO" id="GO:0005886">
    <property type="term" value="C:plasma membrane"/>
    <property type="evidence" value="ECO:0007669"/>
    <property type="project" value="UniProtKB-SubCell"/>
</dbReference>
<keyword evidence="1" id="KW-0812">Transmembrane</keyword>
<dbReference type="Proteomes" id="UP000029640">
    <property type="component" value="Unassembled WGS sequence"/>
</dbReference>
<feature type="transmembrane region" description="Helical" evidence="1">
    <location>
        <begin position="44"/>
        <end position="70"/>
    </location>
</feature>
<dbReference type="eggNOG" id="COG1738">
    <property type="taxonomic scope" value="Bacteria"/>
</dbReference>
<evidence type="ECO:0000256" key="1">
    <source>
        <dbReference type="HAMAP-Rule" id="MF_02088"/>
    </source>
</evidence>
<keyword evidence="1" id="KW-0472">Membrane</keyword>
<dbReference type="Pfam" id="PF02592">
    <property type="entry name" value="Vut_1"/>
    <property type="match status" value="1"/>
</dbReference>
<comment type="subcellular location">
    <subcellularLocation>
        <location evidence="1">Cell inner membrane</location>
        <topology evidence="1">Multi-pass membrane protein</topology>
    </subcellularLocation>
</comment>
<dbReference type="AlphaFoldDB" id="A0A095VU82"/>
<proteinExistence type="inferred from homology"/>
<keyword evidence="1" id="KW-0813">Transport</keyword>
<feature type="transmembrane region" description="Helical" evidence="1">
    <location>
        <begin position="164"/>
        <end position="183"/>
    </location>
</feature>
<name>A0A095VU82_9GAMM</name>
<feature type="transmembrane region" description="Helical" evidence="1">
    <location>
        <begin position="82"/>
        <end position="104"/>
    </location>
</feature>
<comment type="function">
    <text evidence="1">Involved in the import of queuosine (Q) precursors, required for Q precursor salvage.</text>
</comment>
<evidence type="ECO:0000313" key="2">
    <source>
        <dbReference type="EMBL" id="KGE05012.1"/>
    </source>
</evidence>
<sequence length="234" mass="25268">MPVPAVGASASAETKYHILVGVYVGAWGLVPGLTPKLIPLDLEWGGLGVLAVSFGAFVHAITFPCTDAVAEVWGPARARLMVYVGFAVYAMAIAFYMVGAALPPAPGWPLNDAYVSIFSQAERMIIASLAATGVAQLLDIFLFEQVRRLTGPRWLWLRNNVSTAISQLADTTIFYSIAFYGVIPNEQLPLIVFGTYLVKLVITVVDTPVVYLVVRWITGSWSASGTQNDCPQRS</sequence>
<dbReference type="InterPro" id="IPR003744">
    <property type="entry name" value="YhhQ"/>
</dbReference>
<comment type="caution">
    <text evidence="2">The sequence shown here is derived from an EMBL/GenBank/DDBJ whole genome shotgun (WGS) entry which is preliminary data.</text>
</comment>
<organism evidence="2 3">
    <name type="scientific">Pseudohaliea rubra DSM 19751</name>
    <dbReference type="NCBI Taxonomy" id="1265313"/>
    <lineage>
        <taxon>Bacteria</taxon>
        <taxon>Pseudomonadati</taxon>
        <taxon>Pseudomonadota</taxon>
        <taxon>Gammaproteobacteria</taxon>
        <taxon>Cellvibrionales</taxon>
        <taxon>Halieaceae</taxon>
        <taxon>Pseudohaliea</taxon>
    </lineage>
</organism>